<dbReference type="PANTHER" id="PTHR16119:SF17">
    <property type="entry name" value="TRANSMEMBRANE PROTEIN 144"/>
    <property type="match status" value="1"/>
</dbReference>
<evidence type="ECO:0000256" key="2">
    <source>
        <dbReference type="ARBA" id="ARBA00005731"/>
    </source>
</evidence>
<feature type="region of interest" description="Disordered" evidence="6">
    <location>
        <begin position="191"/>
        <end position="212"/>
    </location>
</feature>
<feature type="transmembrane region" description="Helical" evidence="7">
    <location>
        <begin position="101"/>
        <end position="123"/>
    </location>
</feature>
<evidence type="ECO:0000256" key="7">
    <source>
        <dbReference type="SAM" id="Phobius"/>
    </source>
</evidence>
<dbReference type="PaxDb" id="2903-EOD40763"/>
<reference evidence="8" key="2">
    <citation type="submission" date="2024-10" db="UniProtKB">
        <authorList>
            <consortium name="EnsemblProtists"/>
        </authorList>
    </citation>
    <scope>IDENTIFICATION</scope>
</reference>
<dbReference type="InterPro" id="IPR010651">
    <property type="entry name" value="Sugar_transport"/>
</dbReference>
<feature type="transmembrane region" description="Helical" evidence="7">
    <location>
        <begin position="417"/>
        <end position="436"/>
    </location>
</feature>
<feature type="region of interest" description="Disordered" evidence="6">
    <location>
        <begin position="445"/>
        <end position="506"/>
    </location>
</feature>
<dbReference type="GO" id="GO:0015144">
    <property type="term" value="F:carbohydrate transmembrane transporter activity"/>
    <property type="evidence" value="ECO:0007669"/>
    <property type="project" value="InterPro"/>
</dbReference>
<feature type="transmembrane region" description="Helical" evidence="7">
    <location>
        <begin position="143"/>
        <end position="162"/>
    </location>
</feature>
<evidence type="ECO:0000256" key="1">
    <source>
        <dbReference type="ARBA" id="ARBA00004141"/>
    </source>
</evidence>
<evidence type="ECO:0000256" key="5">
    <source>
        <dbReference type="ARBA" id="ARBA00023136"/>
    </source>
</evidence>
<feature type="transmembrane region" description="Helical" evidence="7">
    <location>
        <begin position="383"/>
        <end position="405"/>
    </location>
</feature>
<sequence length="506" mass="51941">MSLAAGFGAALFGSFGWGTWPVLIKQHEASLGDGFLFQLWMCSGVLLVGLATLAAAPPEDGYAPGDDHLAGELRPRLPLLCMLTGVLWACGNAATVEMVRCLGIGLAMAVQTGTSIAVAYAAGIAGPCVQHECLPPSQLGLAWMGWTGCGLSVCGLLLFAGVQPPTASEPASRRRMASGRYLSVGPLAETELSVAEPEDSPPPSPSEAPVDEDCLPEQSLIAACRPRFGPSEPLTAVPPSDADALAAPPLRRAGRNGAKGGPAAGPSEPRGGSAVAAAALPAVGEWEGEEATAPLRGKGGSLGGAWVRGIALALYAGCMYGVQFLPCAIYVIRHPDTDPAAGALLRRMRVTLAQFLGSFCGAVGIYAAYALGAQWRRLAVHAVPLEAMLPSIGAGAFLVSILWSLFGYNEIRGRRNLSLFCAAALCNVTASCLIAAQRSLASAPPPLPSPPLTPVQLGPTPPPPPLLPPPPLPLLSVSGPPPCTPADCAAHRRPQDLDPNRTAAKD</sequence>
<proteinExistence type="inferred from homology"/>
<keyword evidence="9" id="KW-1185">Reference proteome</keyword>
<dbReference type="GeneID" id="17286034"/>
<evidence type="ECO:0000313" key="9">
    <source>
        <dbReference type="Proteomes" id="UP000013827"/>
    </source>
</evidence>
<dbReference type="Pfam" id="PF07857">
    <property type="entry name" value="TMEM144"/>
    <property type="match status" value="1"/>
</dbReference>
<comment type="subcellular location">
    <subcellularLocation>
        <location evidence="1">Membrane</location>
        <topology evidence="1">Multi-pass membrane protein</topology>
    </subcellularLocation>
</comment>
<organism evidence="8 9">
    <name type="scientific">Emiliania huxleyi (strain CCMP1516)</name>
    <dbReference type="NCBI Taxonomy" id="280463"/>
    <lineage>
        <taxon>Eukaryota</taxon>
        <taxon>Haptista</taxon>
        <taxon>Haptophyta</taxon>
        <taxon>Prymnesiophyceae</taxon>
        <taxon>Isochrysidales</taxon>
        <taxon>Noelaerhabdaceae</taxon>
        <taxon>Emiliania</taxon>
    </lineage>
</organism>
<dbReference type="HOGENOM" id="CLU_539103_0_0_1"/>
<dbReference type="PANTHER" id="PTHR16119">
    <property type="entry name" value="TRANSMEMBRANE PROTEIN 144"/>
    <property type="match status" value="1"/>
</dbReference>
<evidence type="ECO:0000256" key="3">
    <source>
        <dbReference type="ARBA" id="ARBA00022692"/>
    </source>
</evidence>
<dbReference type="RefSeq" id="XP_005793192.1">
    <property type="nucleotide sequence ID" value="XM_005793135.1"/>
</dbReference>
<protein>
    <recommendedName>
        <fullName evidence="10">EamA domain-containing protein</fullName>
    </recommendedName>
</protein>
<reference evidence="9" key="1">
    <citation type="journal article" date="2013" name="Nature">
        <title>Pan genome of the phytoplankton Emiliania underpins its global distribution.</title>
        <authorList>
            <person name="Read B.A."/>
            <person name="Kegel J."/>
            <person name="Klute M.J."/>
            <person name="Kuo A."/>
            <person name="Lefebvre S.C."/>
            <person name="Maumus F."/>
            <person name="Mayer C."/>
            <person name="Miller J."/>
            <person name="Monier A."/>
            <person name="Salamov A."/>
            <person name="Young J."/>
            <person name="Aguilar M."/>
            <person name="Claverie J.M."/>
            <person name="Frickenhaus S."/>
            <person name="Gonzalez K."/>
            <person name="Herman E.K."/>
            <person name="Lin Y.C."/>
            <person name="Napier J."/>
            <person name="Ogata H."/>
            <person name="Sarno A.F."/>
            <person name="Shmutz J."/>
            <person name="Schroeder D."/>
            <person name="de Vargas C."/>
            <person name="Verret F."/>
            <person name="von Dassow P."/>
            <person name="Valentin K."/>
            <person name="Van de Peer Y."/>
            <person name="Wheeler G."/>
            <person name="Dacks J.B."/>
            <person name="Delwiche C.F."/>
            <person name="Dyhrman S.T."/>
            <person name="Glockner G."/>
            <person name="John U."/>
            <person name="Richards T."/>
            <person name="Worden A.Z."/>
            <person name="Zhang X."/>
            <person name="Grigoriev I.V."/>
            <person name="Allen A.E."/>
            <person name="Bidle K."/>
            <person name="Borodovsky M."/>
            <person name="Bowler C."/>
            <person name="Brownlee C."/>
            <person name="Cock J.M."/>
            <person name="Elias M."/>
            <person name="Gladyshev V.N."/>
            <person name="Groth M."/>
            <person name="Guda C."/>
            <person name="Hadaegh A."/>
            <person name="Iglesias-Rodriguez M.D."/>
            <person name="Jenkins J."/>
            <person name="Jones B.M."/>
            <person name="Lawson T."/>
            <person name="Leese F."/>
            <person name="Lindquist E."/>
            <person name="Lobanov A."/>
            <person name="Lomsadze A."/>
            <person name="Malik S.B."/>
            <person name="Marsh M.E."/>
            <person name="Mackinder L."/>
            <person name="Mock T."/>
            <person name="Mueller-Roeber B."/>
            <person name="Pagarete A."/>
            <person name="Parker M."/>
            <person name="Probert I."/>
            <person name="Quesneville H."/>
            <person name="Raines C."/>
            <person name="Rensing S.A."/>
            <person name="Riano-Pachon D.M."/>
            <person name="Richier S."/>
            <person name="Rokitta S."/>
            <person name="Shiraiwa Y."/>
            <person name="Soanes D.M."/>
            <person name="van der Giezen M."/>
            <person name="Wahlund T.M."/>
            <person name="Williams B."/>
            <person name="Wilson W."/>
            <person name="Wolfe G."/>
            <person name="Wurch L.L."/>
        </authorList>
    </citation>
    <scope>NUCLEOTIDE SEQUENCE</scope>
</reference>
<dbReference type="GO" id="GO:0016020">
    <property type="term" value="C:membrane"/>
    <property type="evidence" value="ECO:0007669"/>
    <property type="project" value="UniProtKB-SubCell"/>
</dbReference>
<feature type="transmembrane region" description="Helical" evidence="7">
    <location>
        <begin position="35"/>
        <end position="56"/>
    </location>
</feature>
<evidence type="ECO:0008006" key="10">
    <source>
        <dbReference type="Google" id="ProtNLM"/>
    </source>
</evidence>
<dbReference type="InterPro" id="IPR012435">
    <property type="entry name" value="TMEM144"/>
</dbReference>
<feature type="transmembrane region" description="Helical" evidence="7">
    <location>
        <begin position="352"/>
        <end position="371"/>
    </location>
</feature>
<feature type="transmembrane region" description="Helical" evidence="7">
    <location>
        <begin position="76"/>
        <end position="94"/>
    </location>
</feature>
<evidence type="ECO:0000313" key="8">
    <source>
        <dbReference type="EnsemblProtists" id="EOD40763"/>
    </source>
</evidence>
<feature type="region of interest" description="Disordered" evidence="6">
    <location>
        <begin position="232"/>
        <end position="272"/>
    </location>
</feature>
<keyword evidence="4 7" id="KW-1133">Transmembrane helix</keyword>
<feature type="compositionally biased region" description="Basic and acidic residues" evidence="6">
    <location>
        <begin position="489"/>
        <end position="506"/>
    </location>
</feature>
<evidence type="ECO:0000256" key="4">
    <source>
        <dbReference type="ARBA" id="ARBA00022989"/>
    </source>
</evidence>
<feature type="compositionally biased region" description="Pro residues" evidence="6">
    <location>
        <begin position="445"/>
        <end position="484"/>
    </location>
</feature>
<comment type="similarity">
    <text evidence="2">Belongs to the TMEM144 family.</text>
</comment>
<keyword evidence="3 7" id="KW-0812">Transmembrane</keyword>
<dbReference type="KEGG" id="ehx:EMIHUDRAFT_108426"/>
<dbReference type="AlphaFoldDB" id="A0A0D3KYC8"/>
<feature type="transmembrane region" description="Helical" evidence="7">
    <location>
        <begin position="6"/>
        <end position="23"/>
    </location>
</feature>
<accession>A0A0D3KYC8</accession>
<keyword evidence="5 7" id="KW-0472">Membrane</keyword>
<name>A0A0D3KYC8_EMIH1</name>
<evidence type="ECO:0000256" key="6">
    <source>
        <dbReference type="SAM" id="MobiDB-lite"/>
    </source>
</evidence>
<dbReference type="Proteomes" id="UP000013827">
    <property type="component" value="Unassembled WGS sequence"/>
</dbReference>
<dbReference type="EnsemblProtists" id="EOD40763">
    <property type="protein sequence ID" value="EOD40763"/>
    <property type="gene ID" value="EMIHUDRAFT_108426"/>
</dbReference>
<feature type="compositionally biased region" description="Low complexity" evidence="6">
    <location>
        <begin position="241"/>
        <end position="251"/>
    </location>
</feature>